<dbReference type="PANTHER" id="PTHR43328">
    <property type="entry name" value="ACETYLTRANSFERASE-RELATED"/>
    <property type="match status" value="1"/>
</dbReference>
<name>A0A165K3E9_9BASI</name>
<dbReference type="EMBL" id="KV423915">
    <property type="protein sequence ID" value="KZT62620.1"/>
    <property type="molecule type" value="Genomic_DNA"/>
</dbReference>
<dbReference type="PANTHER" id="PTHR43328:SF1">
    <property type="entry name" value="N-ACETYLTRANSFERASE DOMAIN-CONTAINING PROTEIN"/>
    <property type="match status" value="1"/>
</dbReference>
<organism evidence="2 3">
    <name type="scientific">Calocera cornea HHB12733</name>
    <dbReference type="NCBI Taxonomy" id="1353952"/>
    <lineage>
        <taxon>Eukaryota</taxon>
        <taxon>Fungi</taxon>
        <taxon>Dikarya</taxon>
        <taxon>Basidiomycota</taxon>
        <taxon>Agaricomycotina</taxon>
        <taxon>Dacrymycetes</taxon>
        <taxon>Dacrymycetales</taxon>
        <taxon>Dacrymycetaceae</taxon>
        <taxon>Calocera</taxon>
    </lineage>
</organism>
<keyword evidence="3" id="KW-1185">Reference proteome</keyword>
<gene>
    <name evidence="2" type="ORF">CALCODRAFT_445643</name>
</gene>
<evidence type="ECO:0000313" key="3">
    <source>
        <dbReference type="Proteomes" id="UP000076842"/>
    </source>
</evidence>
<dbReference type="Gene3D" id="3.40.630.30">
    <property type="match status" value="1"/>
</dbReference>
<dbReference type="InterPro" id="IPR000182">
    <property type="entry name" value="GNAT_dom"/>
</dbReference>
<sequence length="244" mass="28003">MVERQATLFDKSRHEPYIPLRSPHSQYRLTPFRTTDVDAVIHILNQPEVYTHLLTPYPYQREHAQGFISEQRRRYEADRQYFTGDAVNPIKDGKTFDYGPMLAVREVQSDGPQLFLGVAGIWRSLFLYETDEGLKEECKRKNDAKLAGDSSITYSVAYYLDPACHGKGIMTVAIRELIHSWAIPYMNAHDITVGITEDHLSSRRVLEKVGFKMVGELEGVTPMQRKRKSVLGQWVMQYTAETTG</sequence>
<dbReference type="STRING" id="1353952.A0A165K3E9"/>
<dbReference type="AlphaFoldDB" id="A0A165K3E9"/>
<feature type="domain" description="N-acetyltransferase" evidence="1">
    <location>
        <begin position="28"/>
        <end position="212"/>
    </location>
</feature>
<dbReference type="InterPro" id="IPR016181">
    <property type="entry name" value="Acyl_CoA_acyltransferase"/>
</dbReference>
<proteinExistence type="predicted"/>
<reference evidence="2 3" key="1">
    <citation type="journal article" date="2016" name="Mol. Biol. Evol.">
        <title>Comparative Genomics of Early-Diverging Mushroom-Forming Fungi Provides Insights into the Origins of Lignocellulose Decay Capabilities.</title>
        <authorList>
            <person name="Nagy L.G."/>
            <person name="Riley R."/>
            <person name="Tritt A."/>
            <person name="Adam C."/>
            <person name="Daum C."/>
            <person name="Floudas D."/>
            <person name="Sun H."/>
            <person name="Yadav J.S."/>
            <person name="Pangilinan J."/>
            <person name="Larsson K.H."/>
            <person name="Matsuura K."/>
            <person name="Barry K."/>
            <person name="Labutti K."/>
            <person name="Kuo R."/>
            <person name="Ohm R.A."/>
            <person name="Bhattacharya S.S."/>
            <person name="Shirouzu T."/>
            <person name="Yoshinaga Y."/>
            <person name="Martin F.M."/>
            <person name="Grigoriev I.V."/>
            <person name="Hibbett D.S."/>
        </authorList>
    </citation>
    <scope>NUCLEOTIDE SEQUENCE [LARGE SCALE GENOMIC DNA]</scope>
    <source>
        <strain evidence="2 3">HHB12733</strain>
    </source>
</reference>
<dbReference type="Pfam" id="PF13302">
    <property type="entry name" value="Acetyltransf_3"/>
    <property type="match status" value="1"/>
</dbReference>
<dbReference type="InParanoid" id="A0A165K3E9"/>
<dbReference type="SUPFAM" id="SSF55729">
    <property type="entry name" value="Acyl-CoA N-acyltransferases (Nat)"/>
    <property type="match status" value="1"/>
</dbReference>
<accession>A0A165K3E9</accession>
<evidence type="ECO:0000259" key="1">
    <source>
        <dbReference type="Pfam" id="PF13302"/>
    </source>
</evidence>
<evidence type="ECO:0000313" key="2">
    <source>
        <dbReference type="EMBL" id="KZT62620.1"/>
    </source>
</evidence>
<dbReference type="GO" id="GO:0016747">
    <property type="term" value="F:acyltransferase activity, transferring groups other than amino-acyl groups"/>
    <property type="evidence" value="ECO:0007669"/>
    <property type="project" value="InterPro"/>
</dbReference>
<dbReference type="Proteomes" id="UP000076842">
    <property type="component" value="Unassembled WGS sequence"/>
</dbReference>
<dbReference type="OrthoDB" id="630895at2759"/>
<protein>
    <recommendedName>
        <fullName evidence="1">N-acetyltransferase domain-containing protein</fullName>
    </recommendedName>
</protein>